<evidence type="ECO:0000259" key="1">
    <source>
        <dbReference type="Pfam" id="PF03033"/>
    </source>
</evidence>
<dbReference type="CDD" id="cd03784">
    <property type="entry name" value="GT1_Gtf-like"/>
    <property type="match status" value="1"/>
</dbReference>
<keyword evidence="3" id="KW-0808">Transferase</keyword>
<reference evidence="3 4" key="1">
    <citation type="submission" date="2019-07" db="EMBL/GenBank/DDBJ databases">
        <title>Rhodococcus cavernicolus sp. nov., isolated from a cave.</title>
        <authorList>
            <person name="Lee S.D."/>
        </authorList>
    </citation>
    <scope>NUCLEOTIDE SEQUENCE [LARGE SCALE GENOMIC DNA]</scope>
    <source>
        <strain evidence="3 4">C1-24</strain>
    </source>
</reference>
<name>A0A5A7S4B4_9NOCA</name>
<dbReference type="OrthoDB" id="3253247at2"/>
<feature type="domain" description="Glycosyltransferase family 28 N-terminal" evidence="1">
    <location>
        <begin position="4"/>
        <end position="139"/>
    </location>
</feature>
<dbReference type="Pfam" id="PF03033">
    <property type="entry name" value="Glyco_transf_28"/>
    <property type="match status" value="1"/>
</dbReference>
<dbReference type="GO" id="GO:0005975">
    <property type="term" value="P:carbohydrate metabolic process"/>
    <property type="evidence" value="ECO:0007669"/>
    <property type="project" value="InterPro"/>
</dbReference>
<dbReference type="EMBL" id="VLNY01000012">
    <property type="protein sequence ID" value="KAA0021020.1"/>
    <property type="molecule type" value="Genomic_DNA"/>
</dbReference>
<dbReference type="AlphaFoldDB" id="A0A5A7S4B4"/>
<feature type="domain" description="Erythromycin biosynthesis protein CIII-like C-terminal" evidence="2">
    <location>
        <begin position="295"/>
        <end position="410"/>
    </location>
</feature>
<protein>
    <submittedName>
        <fullName evidence="3">Glycosyltransferase family 1 protein</fullName>
    </submittedName>
</protein>
<sequence>MTRIVIVAFGSRGDVAPFTGLGVRLRSAGYTVAIAAMAAHADLVTDAGLEYRFLPKDMEEESRSELSQQLIEGTAMRPSRKQLAEMVDSMRGMGPAIVEAARGADVLLLNATGSMFGFHVAEGLGIPSMGVFMQPMAPTGEFPPSVIGTRSLGRWGNRTLGKLAALGDKPFLGQINEVRAAVGLRPTTVKEYAPRRNTTWPIMHGFSPTVVPRPSDWRPGLEVAGFWWPELPTRWEPPAELADFIDAGAPPVYVGFGSTATNDGERYSDIIGAALRKAGVRGVVQSGWAKLHCTGDDVITIDEIPHRWLFPQMSAVVHHCGAGTTAAGLQAGVPTVPVTGIMDQPFWAKRLTTLGVAPTAIRRKEVDADTLADAITRAVSEPRFRTRAKEVSAALAHEDGAGAVVDAVEALCAHEACWET</sequence>
<dbReference type="RefSeq" id="WP_149432139.1">
    <property type="nucleotide sequence ID" value="NZ_VLNY01000012.1"/>
</dbReference>
<comment type="caution">
    <text evidence="3">The sequence shown here is derived from an EMBL/GenBank/DDBJ whole genome shotgun (WGS) entry which is preliminary data.</text>
</comment>
<dbReference type="GO" id="GO:0033072">
    <property type="term" value="P:vancomycin biosynthetic process"/>
    <property type="evidence" value="ECO:0007669"/>
    <property type="project" value="UniProtKB-ARBA"/>
</dbReference>
<dbReference type="SUPFAM" id="SSF53756">
    <property type="entry name" value="UDP-Glycosyltransferase/glycogen phosphorylase"/>
    <property type="match status" value="1"/>
</dbReference>
<dbReference type="GO" id="GO:0016758">
    <property type="term" value="F:hexosyltransferase activity"/>
    <property type="evidence" value="ECO:0007669"/>
    <property type="project" value="InterPro"/>
</dbReference>
<dbReference type="PANTHER" id="PTHR48050">
    <property type="entry name" value="STEROL 3-BETA-GLUCOSYLTRANSFERASE"/>
    <property type="match status" value="1"/>
</dbReference>
<proteinExistence type="predicted"/>
<dbReference type="InterPro" id="IPR050426">
    <property type="entry name" value="Glycosyltransferase_28"/>
</dbReference>
<evidence type="ECO:0000313" key="4">
    <source>
        <dbReference type="Proteomes" id="UP000322244"/>
    </source>
</evidence>
<accession>A0A5A7S4B4</accession>
<dbReference type="Proteomes" id="UP000322244">
    <property type="component" value="Unassembled WGS sequence"/>
</dbReference>
<dbReference type="PANTHER" id="PTHR48050:SF13">
    <property type="entry name" value="STEROL 3-BETA-GLUCOSYLTRANSFERASE UGT80A2"/>
    <property type="match status" value="1"/>
</dbReference>
<dbReference type="FunFam" id="3.40.50.2000:FF:000009">
    <property type="entry name" value="Sterol 3-beta-glucosyltransferase UGT80A2"/>
    <property type="match status" value="1"/>
</dbReference>
<dbReference type="Gene3D" id="3.40.50.2000">
    <property type="entry name" value="Glycogen Phosphorylase B"/>
    <property type="match status" value="2"/>
</dbReference>
<gene>
    <name evidence="3" type="ORF">FOY51_20535</name>
</gene>
<dbReference type="InterPro" id="IPR002213">
    <property type="entry name" value="UDP_glucos_trans"/>
</dbReference>
<dbReference type="Pfam" id="PF06722">
    <property type="entry name" value="EryCIII-like_C"/>
    <property type="match status" value="1"/>
</dbReference>
<evidence type="ECO:0000259" key="2">
    <source>
        <dbReference type="Pfam" id="PF06722"/>
    </source>
</evidence>
<keyword evidence="4" id="KW-1185">Reference proteome</keyword>
<evidence type="ECO:0000313" key="3">
    <source>
        <dbReference type="EMBL" id="KAA0021020.1"/>
    </source>
</evidence>
<dbReference type="InterPro" id="IPR004276">
    <property type="entry name" value="GlycoTrans_28_N"/>
</dbReference>
<dbReference type="GO" id="GO:0008194">
    <property type="term" value="F:UDP-glycosyltransferase activity"/>
    <property type="evidence" value="ECO:0007669"/>
    <property type="project" value="InterPro"/>
</dbReference>
<dbReference type="InterPro" id="IPR010610">
    <property type="entry name" value="EryCIII-like_C"/>
</dbReference>
<organism evidence="3 4">
    <name type="scientific">Antrihabitans cavernicola</name>
    <dbReference type="NCBI Taxonomy" id="2495913"/>
    <lineage>
        <taxon>Bacteria</taxon>
        <taxon>Bacillati</taxon>
        <taxon>Actinomycetota</taxon>
        <taxon>Actinomycetes</taxon>
        <taxon>Mycobacteriales</taxon>
        <taxon>Nocardiaceae</taxon>
        <taxon>Antrihabitans</taxon>
    </lineage>
</organism>